<dbReference type="InterPro" id="IPR011989">
    <property type="entry name" value="ARM-like"/>
</dbReference>
<dbReference type="Pfam" id="PF14381">
    <property type="entry name" value="EDR1_CTR1_ARMC3_pept"/>
    <property type="match status" value="1"/>
</dbReference>
<dbReference type="EMBL" id="JARGDH010000001">
    <property type="protein sequence ID" value="KAL0278188.1"/>
    <property type="molecule type" value="Genomic_DNA"/>
</dbReference>
<dbReference type="InterPro" id="IPR055164">
    <property type="entry name" value="EDR1/CTR1/ARMC3-like_pept-like"/>
</dbReference>
<feature type="region of interest" description="Disordered" evidence="2">
    <location>
        <begin position="653"/>
        <end position="684"/>
    </location>
</feature>
<dbReference type="PANTHER" id="PTHR46618">
    <property type="entry name" value="ARMADILLO REPEAT-CONTAINING PROTEIN 3"/>
    <property type="match status" value="1"/>
</dbReference>
<evidence type="ECO:0000313" key="4">
    <source>
        <dbReference type="EMBL" id="KAL0278188.1"/>
    </source>
</evidence>
<comment type="caution">
    <text evidence="4">The sequence shown here is derived from an EMBL/GenBank/DDBJ whole genome shotgun (WGS) entry which is preliminary data.</text>
</comment>
<feature type="domain" description="EDR1/CTR1/ARMC3-like peptidase-like" evidence="3">
    <location>
        <begin position="737"/>
        <end position="828"/>
    </location>
</feature>
<sequence>MAGRKQRSLGGLKDTAGGVKRSDRYSLAKGNFEPISIDAENAKTVVYMLQSPESGVVLRAVASLERFGKKGVENLELLHSFEIIKYVLPLVRHEDYLIRRFAQKLIAELCSLDKFRENIFAEEGALEMFAEILQKEDDVVMHEFASLTLAELSSECLAAAKILQIAGCAETLHSRLSSPDPDVQKNCLDTMKNLLNEIDGVQYFMCLPGFDLKPILDLTSSDYPVIQMSALEVIQQFMSWSMDNRIICSFRDSSGPDVMVGIVENLEWTELHVPALDVMLKVADNPIICEYLRTSGCLHRVVLLLDLFTDAVYLEKILGILARISQTDEGRKALHTSNMGQIFGEYLQSDWSAVLEPVCLGVANMAQYAGALDSIMVTEPTAHLLDIITDNSREWKLRESAAYALNTLSHEIYKVSEDLLEEGRFERLLPLLSVGADVPVEVVLNIIQIFIRISASEKCRRAVISENLIKLIMSLIQDAHEPYLKPARLQILAMECLSGFLLEDIGRSSFQALGGTQKLIGCLKNRYASLRQWAALLVTQMSQNLDFVKAFIRHHGLKWMIDKKEMRYSAPSWESAIEAIFRAYLPAKFAIKGRLDMHDFTQEGFFVLRHHKKTFFILDDLLEVRASPAYPVYVANFIMGASPCNFDDRATESSYPSTKLDDEKEKKDSGTWSGSRPYSHKTDGTGDRAYLDTFAACPNDPYLPEYLNKLRRKLLRDTDICFRDPQWLSIHPRLIRQRAQILARFVADEMSGPDPDPVCKDHYLEMHINDVRSELETNVIPIGHIRVGSYLERAFLFKVLADRVGLPCAFVRGCYGRAWVEIAVPSININEPTESRETQTSFPWPPPPSLRSSFNTEDIFSEDDDEYQPRKSMCDRGPAKSEPFLFPPVSAAFSNAYPTRLLRANAIVDLVQHPGRLLPIGSREAEEYIGSFLCSRSKVELCH</sequence>
<dbReference type="AlphaFoldDB" id="A0AAW2I8M5"/>
<evidence type="ECO:0000256" key="2">
    <source>
        <dbReference type="SAM" id="MobiDB-lite"/>
    </source>
</evidence>
<proteinExistence type="predicted"/>
<gene>
    <name evidence="4" type="ORF">PYX00_000084</name>
</gene>
<dbReference type="SUPFAM" id="SSF48371">
    <property type="entry name" value="ARM repeat"/>
    <property type="match status" value="2"/>
</dbReference>
<accession>A0AAW2I8M5</accession>
<keyword evidence="1" id="KW-0677">Repeat</keyword>
<name>A0AAW2I8M5_9NEOP</name>
<protein>
    <recommendedName>
        <fullName evidence="3">EDR1/CTR1/ARMC3-like peptidase-like domain-containing protein</fullName>
    </recommendedName>
</protein>
<evidence type="ECO:0000256" key="1">
    <source>
        <dbReference type="ARBA" id="ARBA00022737"/>
    </source>
</evidence>
<dbReference type="InterPro" id="IPR016024">
    <property type="entry name" value="ARM-type_fold"/>
</dbReference>
<dbReference type="PANTHER" id="PTHR46618:SF1">
    <property type="entry name" value="ARMADILLO REPEAT-CONTAINING PROTEIN 3"/>
    <property type="match status" value="1"/>
</dbReference>
<dbReference type="Gene3D" id="1.25.10.10">
    <property type="entry name" value="Leucine-rich Repeat Variant"/>
    <property type="match status" value="1"/>
</dbReference>
<organism evidence="4">
    <name type="scientific">Menopon gallinae</name>
    <name type="common">poultry shaft louse</name>
    <dbReference type="NCBI Taxonomy" id="328185"/>
    <lineage>
        <taxon>Eukaryota</taxon>
        <taxon>Metazoa</taxon>
        <taxon>Ecdysozoa</taxon>
        <taxon>Arthropoda</taxon>
        <taxon>Hexapoda</taxon>
        <taxon>Insecta</taxon>
        <taxon>Pterygota</taxon>
        <taxon>Neoptera</taxon>
        <taxon>Paraneoptera</taxon>
        <taxon>Psocodea</taxon>
        <taxon>Troctomorpha</taxon>
        <taxon>Phthiraptera</taxon>
        <taxon>Amblycera</taxon>
        <taxon>Menoponidae</taxon>
        <taxon>Menopon</taxon>
    </lineage>
</organism>
<dbReference type="InterPro" id="IPR052441">
    <property type="entry name" value="Armadillo-Ser/Thr_Kinase"/>
</dbReference>
<evidence type="ECO:0000259" key="3">
    <source>
        <dbReference type="Pfam" id="PF14381"/>
    </source>
</evidence>
<feature type="compositionally biased region" description="Basic and acidic residues" evidence="2">
    <location>
        <begin position="659"/>
        <end position="669"/>
    </location>
</feature>
<reference evidence="4" key="1">
    <citation type="journal article" date="2024" name="Gigascience">
        <title>Chromosome-level genome of the poultry shaft louse Menopon gallinae provides insight into the host-switching and adaptive evolution of parasitic lice.</title>
        <authorList>
            <person name="Xu Y."/>
            <person name="Ma L."/>
            <person name="Liu S."/>
            <person name="Liang Y."/>
            <person name="Liu Q."/>
            <person name="He Z."/>
            <person name="Tian L."/>
            <person name="Duan Y."/>
            <person name="Cai W."/>
            <person name="Li H."/>
            <person name="Song F."/>
        </authorList>
    </citation>
    <scope>NUCLEOTIDE SEQUENCE</scope>
    <source>
        <strain evidence="4">Cailab_2023a</strain>
    </source>
</reference>